<dbReference type="SMART" id="SM00869">
    <property type="entry name" value="Autotransporter"/>
    <property type="match status" value="1"/>
</dbReference>
<dbReference type="EMBL" id="NRSD01000002">
    <property type="protein sequence ID" value="MBK1643743.1"/>
    <property type="molecule type" value="Genomic_DNA"/>
</dbReference>
<gene>
    <name evidence="3" type="ORF">CKO25_03525</name>
</gene>
<evidence type="ECO:0000256" key="1">
    <source>
        <dbReference type="SAM" id="MobiDB-lite"/>
    </source>
</evidence>
<proteinExistence type="predicted"/>
<reference evidence="3 4" key="1">
    <citation type="journal article" date="2020" name="Microorganisms">
        <title>Osmotic Adaptation and Compatible Solute Biosynthesis of Phototrophic Bacteria as Revealed from Genome Analyses.</title>
        <authorList>
            <person name="Imhoff J.F."/>
            <person name="Rahn T."/>
            <person name="Kunzel S."/>
            <person name="Keller A."/>
            <person name="Neulinger S.C."/>
        </authorList>
    </citation>
    <scope>NUCLEOTIDE SEQUENCE [LARGE SCALE GENOMIC DNA]</scope>
    <source>
        <strain evidence="3 4">DSM 21303</strain>
    </source>
</reference>
<dbReference type="InterPro" id="IPR005546">
    <property type="entry name" value="Autotransporte_beta"/>
</dbReference>
<accession>A0A9X1B7Z6</accession>
<feature type="compositionally biased region" description="Polar residues" evidence="1">
    <location>
        <begin position="856"/>
        <end position="884"/>
    </location>
</feature>
<organism evidence="3 4">
    <name type="scientific">Thiocapsa imhoffii</name>
    <dbReference type="NCBI Taxonomy" id="382777"/>
    <lineage>
        <taxon>Bacteria</taxon>
        <taxon>Pseudomonadati</taxon>
        <taxon>Pseudomonadota</taxon>
        <taxon>Gammaproteobacteria</taxon>
        <taxon>Chromatiales</taxon>
        <taxon>Chromatiaceae</taxon>
        <taxon>Thiocapsa</taxon>
    </lineage>
</organism>
<keyword evidence="4" id="KW-1185">Reference proteome</keyword>
<evidence type="ECO:0000313" key="3">
    <source>
        <dbReference type="EMBL" id="MBK1643743.1"/>
    </source>
</evidence>
<sequence>MVTRKHLGFRQSSHRHTRAVAAAHEQSAPLALTVSTLALQLALGVPLIAGGYSRSAYAATCNYTPSGNIQRYTSIFCATNSDTETQAQLFYSGAKLFSTSGDDEPGLKMYVTNDATISLSGTPQNSIMAPSSIPGQNNISKTGLGAFYAGSRGSTNFPSDGGVYGGQGGDLYIVNTADINAGSYGYGIVVYSAGGRGAAKTSGTNEPAGAGGAGGTVNFHQSSVTATIQAGAKGGPGVYVASIGANAGGSGDYGTGGAGGAVNITIGASDASTTTISTQQVGPVIPYDSSIQMGGGLSGAGIAGISRAGASAFNANGGNGGAVSLSGTGSASVSTGGAQSPGIYLVSEGGIGQNGGSSSSGCDPNCTGGTGGSISVGTVSEYFSASITTQGDYSSGLVAQSVGGAGAIGLQGNGKDASAATGGAASAVTVYVDGGGITTAGTSAHGIVAQSLGAGGGTYSTSASYVGDQSSTSAAGDSVTVKSNIGIAVSGNDSHGILAQSIGGAGGSVYASYSGNMVVGGQSTGVSGNAVTVTNSGAISTGAADANAPSGTTALGPYQAAYGTGGIGILAQSIGGGGANAVSKGILSIGGQGSAGGSGSNGGTVSVNNDNTITTYAYDAHGILAQSIGGGGGNGRNKSGIFVATGGAGGAGGAGGSATVTNQGGRITLYGDYSDALFVQSIGGGGGNGGKATTWGTVLSFSHGGSGGAGGDGGDAYAYAKANGNLASNISTQGLKSSGVVVQSIGGGGGAGGSSKATAVGVLTIAVAMGGSGSEGGAGGQATAKVSGNVTTYGYDAIGVIVQSIGGGGGNGGGSSAKSFGLDVPIPDTDIAVSGAISIATGGSGESGGNGGNAYALNQSSQTLSTRRDTVTSSNGVNPGSSAGNTIAAGTSISGITTFGDGASGMLVQSIGGGGGNAGDSTAVASAGILQQKLQKLGVISNGSEETLNLTIAVAHGGDGAAAGGGGSATAKNQGAIATYGLFADGMIVQSIGGGGGNGGAGNAKTNATGTAVTLSTALGGFGYGGGYGGMAFGANEGSASIHTSGNNSRGILVQSIGGGGGNAGGGAGSSGGTLGVTLALGHAGSSGGGGGPAYAWNQGSVSTQGDWSDGILVQSIGGGGGNAGAGDSSLTIPSAQAFDQAFPVNDQSSSNTTSDSSTAGQNTNPTTLGTLTLALGSQGGYGGDGGNVVVGFAPGQSTGVSNYTANGTISTAGILSHGILAQSIGGGGGNAATSAGSSSATMNLYLGAMGGSGGYGGDIQVYSNDIQTSGFSSHGIVAQSIGGGGGVGVASGVSRTVKTQLGSRKLDLQGQATLGSAGGGSAVTVQAFGEIQTSGSDSFGILAQSIGGGGGLAAAAQGNSQSASGQGAANSIEVSLGAEAGGNMNAGTVGVTLQQNASIQTSGTRSFGIAAQSIGGGGGLFSGSVNSMKAVSLNTPDARDVNASPVRVTLDSGARIATAGDGAIGILTQSIGGSGGFAADATQTFFPVSGTPGGGGNSGRGFGYGVTVNLASGSGITTSGGNAHGILAQSISGGGGIWDNGSGVSVGSLQGNSGTAMVKPINITVGGDLTVTGNGAWGIYAQTQGVTASTTPPIQITIDAGASVAGTGTAGGAILMRSQAGGNQILLNGTLEGNVFNQSSIYNYATTTPTSTLTNTSFNTFITRDYVKGLQVINNGALNIGGTGRIQTTTISHGLTGSGIIRDVDIDQVGGRSDQLDVGGTLAGGAAGPMQMSFNILSMKPGVELEILRAGTFDSAALTLIDPLAYDFRLASPTAPGGWHRLQADSRFAAALGSREANLVAVATHLDQAWGLGTTGNVDSSAPWGAGPAMDNLFTAFGQIKDRSSFDRQVDQLLSNTVLANMTMTVLDTFGLVNDAIGCRTFTETGALQRESQCVWADLKVTKTNQDGQLGARGYDRNAFDLSIGGQLQLSETWFLSGALAYQEADYKTQGRQERLDATAASLSLALTYQLENWSFSAALGGGQGWGDGTRRIDLLGAQPAIAFSSPGTQSLFARARVAYQWTQDNYYLKPSLDVDLIHVQVDAYRERGAGALNLAMDRTSETIVAATPTLELGARMERDGMRIRPYGSLGLTLLSTDELSQRGRLLGTPGTPTFEVVQTVPDVLGRLSLGAQIETDEGFGLSLQYGLAFGDGFDDQSGYLEASYRF</sequence>
<dbReference type="InterPro" id="IPR036709">
    <property type="entry name" value="Autotransporte_beta_dom_sf"/>
</dbReference>
<dbReference type="SUPFAM" id="SSF103515">
    <property type="entry name" value="Autotransporter"/>
    <property type="match status" value="1"/>
</dbReference>
<dbReference type="PROSITE" id="PS51208">
    <property type="entry name" value="AUTOTRANSPORTER"/>
    <property type="match status" value="1"/>
</dbReference>
<name>A0A9X1B7Z6_9GAMM</name>
<dbReference type="RefSeq" id="WP_200386539.1">
    <property type="nucleotide sequence ID" value="NZ_NRSD01000002.1"/>
</dbReference>
<feature type="region of interest" description="Disordered" evidence="1">
    <location>
        <begin position="845"/>
        <end position="884"/>
    </location>
</feature>
<dbReference type="Proteomes" id="UP001138802">
    <property type="component" value="Unassembled WGS sequence"/>
</dbReference>
<evidence type="ECO:0000259" key="2">
    <source>
        <dbReference type="PROSITE" id="PS51208"/>
    </source>
</evidence>
<protein>
    <recommendedName>
        <fullName evidence="2">Autotransporter domain-containing protein</fullName>
    </recommendedName>
</protein>
<feature type="domain" description="Autotransporter" evidence="2">
    <location>
        <begin position="1889"/>
        <end position="2168"/>
    </location>
</feature>
<feature type="compositionally biased region" description="Low complexity" evidence="1">
    <location>
        <begin position="1149"/>
        <end position="1159"/>
    </location>
</feature>
<evidence type="ECO:0000313" key="4">
    <source>
        <dbReference type="Proteomes" id="UP001138802"/>
    </source>
</evidence>
<comment type="caution">
    <text evidence="3">The sequence shown here is derived from an EMBL/GenBank/DDBJ whole genome shotgun (WGS) entry which is preliminary data.</text>
</comment>
<feature type="region of interest" description="Disordered" evidence="1">
    <location>
        <begin position="1145"/>
        <end position="1166"/>
    </location>
</feature>